<keyword evidence="2" id="KW-0391">Immunity</keyword>
<keyword evidence="1 3" id="KW-0732">Signal</keyword>
<dbReference type="Ensembl" id="ENSUAMT00000016366.1">
    <property type="protein sequence ID" value="ENSUAMP00000014589.1"/>
    <property type="gene ID" value="ENSUAMG00000011705.1"/>
</dbReference>
<evidence type="ECO:0000313" key="6">
    <source>
        <dbReference type="Proteomes" id="UP000291022"/>
    </source>
</evidence>
<sequence>MRGPVLPESARGTQLLCCVALCLLGAGPVGAEVIQTPQHLIQGRGGKAVLKCHPIPGHISVSWYQQAPGQGLRFLVEYYNEQQRDKGDMPGRFSAQQFGNYSSQLDLSSLELGDSALYLCASS</sequence>
<dbReference type="GO" id="GO:0005886">
    <property type="term" value="C:plasma membrane"/>
    <property type="evidence" value="ECO:0007669"/>
    <property type="project" value="TreeGrafter"/>
</dbReference>
<dbReference type="InterPro" id="IPR013783">
    <property type="entry name" value="Ig-like_fold"/>
</dbReference>
<reference evidence="6" key="1">
    <citation type="submission" date="2016-06" db="EMBL/GenBank/DDBJ databases">
        <title>De novo assembly and RNA-Seq shows season-dependent expression and editing in black bear kidneys.</title>
        <authorList>
            <person name="Korstanje R."/>
            <person name="Srivastava A."/>
            <person name="Sarsani V.K."/>
            <person name="Sheehan S.M."/>
            <person name="Seger R.L."/>
            <person name="Barter M.E."/>
            <person name="Lindqvist C."/>
            <person name="Brody L.C."/>
            <person name="Mullikin J.C."/>
        </authorList>
    </citation>
    <scope>NUCLEOTIDE SEQUENCE [LARGE SCALE GENOMIC DNA]</scope>
</reference>
<organism evidence="5 6">
    <name type="scientific">Ursus americanus</name>
    <name type="common">American black bear</name>
    <name type="synonym">Euarctos americanus</name>
    <dbReference type="NCBI Taxonomy" id="9643"/>
    <lineage>
        <taxon>Eukaryota</taxon>
        <taxon>Metazoa</taxon>
        <taxon>Chordata</taxon>
        <taxon>Craniata</taxon>
        <taxon>Vertebrata</taxon>
        <taxon>Euteleostomi</taxon>
        <taxon>Mammalia</taxon>
        <taxon>Eutheria</taxon>
        <taxon>Laurasiatheria</taxon>
        <taxon>Carnivora</taxon>
        <taxon>Caniformia</taxon>
        <taxon>Ursidae</taxon>
        <taxon>Ursus</taxon>
    </lineage>
</organism>
<protein>
    <submittedName>
        <fullName evidence="5">T cell receptor beta variable 13</fullName>
    </submittedName>
</protein>
<feature type="signal peptide" evidence="3">
    <location>
        <begin position="1"/>
        <end position="31"/>
    </location>
</feature>
<keyword evidence="6" id="KW-1185">Reference proteome</keyword>
<dbReference type="PANTHER" id="PTHR23268">
    <property type="entry name" value="T-CELL RECEPTOR BETA CHAIN"/>
    <property type="match status" value="1"/>
</dbReference>
<dbReference type="GO" id="GO:0007166">
    <property type="term" value="P:cell surface receptor signaling pathway"/>
    <property type="evidence" value="ECO:0007669"/>
    <property type="project" value="TreeGrafter"/>
</dbReference>
<dbReference type="InterPro" id="IPR036179">
    <property type="entry name" value="Ig-like_dom_sf"/>
</dbReference>
<feature type="domain" description="Ig-like" evidence="4">
    <location>
        <begin position="28"/>
        <end position="123"/>
    </location>
</feature>
<dbReference type="InterPro" id="IPR013106">
    <property type="entry name" value="Ig_V-set"/>
</dbReference>
<dbReference type="SMART" id="SM00406">
    <property type="entry name" value="IGv"/>
    <property type="match status" value="1"/>
</dbReference>
<evidence type="ECO:0000256" key="2">
    <source>
        <dbReference type="ARBA" id="ARBA00022859"/>
    </source>
</evidence>
<proteinExistence type="predicted"/>
<evidence type="ECO:0000256" key="1">
    <source>
        <dbReference type="ARBA" id="ARBA00022729"/>
    </source>
</evidence>
<dbReference type="GeneTree" id="ENSGT00940000154270"/>
<dbReference type="PROSITE" id="PS50835">
    <property type="entry name" value="IG_LIKE"/>
    <property type="match status" value="1"/>
</dbReference>
<reference evidence="5" key="2">
    <citation type="submission" date="2025-08" db="UniProtKB">
        <authorList>
            <consortium name="Ensembl"/>
        </authorList>
    </citation>
    <scope>IDENTIFICATION</scope>
</reference>
<evidence type="ECO:0000259" key="4">
    <source>
        <dbReference type="PROSITE" id="PS50835"/>
    </source>
</evidence>
<dbReference type="Pfam" id="PF07686">
    <property type="entry name" value="V-set"/>
    <property type="match status" value="1"/>
</dbReference>
<dbReference type="Proteomes" id="UP000291022">
    <property type="component" value="Unassembled WGS sequence"/>
</dbReference>
<feature type="chain" id="PRO_5019010944" evidence="3">
    <location>
        <begin position="32"/>
        <end position="123"/>
    </location>
</feature>
<dbReference type="GO" id="GO:0002376">
    <property type="term" value="P:immune system process"/>
    <property type="evidence" value="ECO:0007669"/>
    <property type="project" value="UniProtKB-KW"/>
</dbReference>
<dbReference type="PANTHER" id="PTHR23268:SF101">
    <property type="entry name" value="T CELL RECEPTOR BETA VARIABLE 9"/>
    <property type="match status" value="1"/>
</dbReference>
<reference evidence="5" key="3">
    <citation type="submission" date="2025-09" db="UniProtKB">
        <authorList>
            <consortium name="Ensembl"/>
        </authorList>
    </citation>
    <scope>IDENTIFICATION</scope>
</reference>
<accession>A0A452R7L4</accession>
<dbReference type="InterPro" id="IPR007110">
    <property type="entry name" value="Ig-like_dom"/>
</dbReference>
<evidence type="ECO:0000256" key="3">
    <source>
        <dbReference type="SAM" id="SignalP"/>
    </source>
</evidence>
<dbReference type="SUPFAM" id="SSF48726">
    <property type="entry name" value="Immunoglobulin"/>
    <property type="match status" value="1"/>
</dbReference>
<dbReference type="OMA" id="WNTRLLC"/>
<dbReference type="InterPro" id="IPR050413">
    <property type="entry name" value="TCR_beta_variable"/>
</dbReference>
<dbReference type="Gene3D" id="2.60.40.10">
    <property type="entry name" value="Immunoglobulins"/>
    <property type="match status" value="1"/>
</dbReference>
<name>A0A452R7L4_URSAM</name>
<evidence type="ECO:0000313" key="5">
    <source>
        <dbReference type="Ensembl" id="ENSUAMP00000014589.1"/>
    </source>
</evidence>
<dbReference type="AlphaFoldDB" id="A0A452R7L4"/>